<dbReference type="InterPro" id="IPR006764">
    <property type="entry name" value="SAM_dep_MeTrfase_SAV2177_type"/>
</dbReference>
<proteinExistence type="predicted"/>
<reference evidence="2" key="1">
    <citation type="journal article" date="2019" name="Int. J. Syst. Evol. Microbiol.">
        <title>The Global Catalogue of Microorganisms (GCM) 10K type strain sequencing project: providing services to taxonomists for standard genome sequencing and annotation.</title>
        <authorList>
            <consortium name="The Broad Institute Genomics Platform"/>
            <consortium name="The Broad Institute Genome Sequencing Center for Infectious Disease"/>
            <person name="Wu L."/>
            <person name="Ma J."/>
        </authorList>
    </citation>
    <scope>NUCLEOTIDE SEQUENCE [LARGE SCALE GENOMIC DNA]</scope>
    <source>
        <strain evidence="2">KCTC 42087</strain>
    </source>
</reference>
<dbReference type="GO" id="GO:0032259">
    <property type="term" value="P:methylation"/>
    <property type="evidence" value="ECO:0007669"/>
    <property type="project" value="UniProtKB-KW"/>
</dbReference>
<dbReference type="Pfam" id="PF04672">
    <property type="entry name" value="Methyltransf_19"/>
    <property type="match status" value="1"/>
</dbReference>
<dbReference type="Proteomes" id="UP001596074">
    <property type="component" value="Unassembled WGS sequence"/>
</dbReference>
<keyword evidence="1" id="KW-0808">Transferase</keyword>
<evidence type="ECO:0000313" key="2">
    <source>
        <dbReference type="Proteomes" id="UP001596074"/>
    </source>
</evidence>
<sequence>MTERPPASQFASIPEIRSDVAHAARVWNYWLGGKDNYEADRVAGDAVTATYPQIVDMAVKSRGFLVRAVRHLAAEAGVRQFLDIGTGLPTMQNTHEVAQGVAPESKVVYVDNDPLVLAHARALLVNTSPEGVTTYVNADYHQPDQIIADARNVLNFNEPLAAMFMGVLGFAPDFDEVLSIVRRVMDAAPSGSYLVLWDATDTSEGMRVGTDGYNANAPIAYNLRSPERLAQCFEGLEMVDPGLVPLTQWRPDEVEVGTIEPVDAYCAVARKP</sequence>
<dbReference type="SUPFAM" id="SSF53335">
    <property type="entry name" value="S-adenosyl-L-methionine-dependent methyltransferases"/>
    <property type="match status" value="1"/>
</dbReference>
<dbReference type="GO" id="GO:0008168">
    <property type="term" value="F:methyltransferase activity"/>
    <property type="evidence" value="ECO:0007669"/>
    <property type="project" value="UniProtKB-KW"/>
</dbReference>
<dbReference type="EMBL" id="JBHSON010000003">
    <property type="protein sequence ID" value="MFC5744541.1"/>
    <property type="molecule type" value="Genomic_DNA"/>
</dbReference>
<dbReference type="InterPro" id="IPR029063">
    <property type="entry name" value="SAM-dependent_MTases_sf"/>
</dbReference>
<keyword evidence="1" id="KW-0489">Methyltransferase</keyword>
<dbReference type="Gene3D" id="3.40.50.150">
    <property type="entry name" value="Vaccinia Virus protein VP39"/>
    <property type="match status" value="1"/>
</dbReference>
<organism evidence="1 2">
    <name type="scientific">Actinomadura rugatobispora</name>
    <dbReference type="NCBI Taxonomy" id="1994"/>
    <lineage>
        <taxon>Bacteria</taxon>
        <taxon>Bacillati</taxon>
        <taxon>Actinomycetota</taxon>
        <taxon>Actinomycetes</taxon>
        <taxon>Streptosporangiales</taxon>
        <taxon>Thermomonosporaceae</taxon>
        <taxon>Actinomadura</taxon>
    </lineage>
</organism>
<comment type="caution">
    <text evidence="1">The sequence shown here is derived from an EMBL/GenBank/DDBJ whole genome shotgun (WGS) entry which is preliminary data.</text>
</comment>
<accession>A0ABW0ZMX9</accession>
<name>A0ABW0ZMX9_9ACTN</name>
<dbReference type="PIRSF" id="PIRSF017393">
    <property type="entry name" value="MTase_SAV2177"/>
    <property type="match status" value="1"/>
</dbReference>
<protein>
    <submittedName>
        <fullName evidence="1">SAM-dependent methyltransferase</fullName>
        <ecNumber evidence="1">2.1.1.-</ecNumber>
    </submittedName>
</protein>
<dbReference type="EC" id="2.1.1.-" evidence="1"/>
<gene>
    <name evidence="1" type="ORF">ACFPZN_02815</name>
</gene>
<keyword evidence="2" id="KW-1185">Reference proteome</keyword>
<evidence type="ECO:0000313" key="1">
    <source>
        <dbReference type="EMBL" id="MFC5744541.1"/>
    </source>
</evidence>
<dbReference type="RefSeq" id="WP_378279801.1">
    <property type="nucleotide sequence ID" value="NZ_JBHSON010000003.1"/>
</dbReference>